<evidence type="ECO:0000313" key="2">
    <source>
        <dbReference type="EMBL" id="GFR92285.1"/>
    </source>
</evidence>
<reference evidence="2 3" key="1">
    <citation type="journal article" date="2021" name="Elife">
        <title>Chloroplast acquisition without the gene transfer in kleptoplastic sea slugs, Plakobranchus ocellatus.</title>
        <authorList>
            <person name="Maeda T."/>
            <person name="Takahashi S."/>
            <person name="Yoshida T."/>
            <person name="Shimamura S."/>
            <person name="Takaki Y."/>
            <person name="Nagai Y."/>
            <person name="Toyoda A."/>
            <person name="Suzuki Y."/>
            <person name="Arimoto A."/>
            <person name="Ishii H."/>
            <person name="Satoh N."/>
            <person name="Nishiyama T."/>
            <person name="Hasebe M."/>
            <person name="Maruyama T."/>
            <person name="Minagawa J."/>
            <person name="Obokata J."/>
            <person name="Shigenobu S."/>
        </authorList>
    </citation>
    <scope>NUCLEOTIDE SEQUENCE [LARGE SCALE GENOMIC DNA]</scope>
</reference>
<feature type="region of interest" description="Disordered" evidence="1">
    <location>
        <begin position="58"/>
        <end position="79"/>
    </location>
</feature>
<organism evidence="2 3">
    <name type="scientific">Elysia marginata</name>
    <dbReference type="NCBI Taxonomy" id="1093978"/>
    <lineage>
        <taxon>Eukaryota</taxon>
        <taxon>Metazoa</taxon>
        <taxon>Spiralia</taxon>
        <taxon>Lophotrochozoa</taxon>
        <taxon>Mollusca</taxon>
        <taxon>Gastropoda</taxon>
        <taxon>Heterobranchia</taxon>
        <taxon>Euthyneura</taxon>
        <taxon>Panpulmonata</taxon>
        <taxon>Sacoglossa</taxon>
        <taxon>Placobranchoidea</taxon>
        <taxon>Plakobranchidae</taxon>
        <taxon>Elysia</taxon>
    </lineage>
</organism>
<keyword evidence="3" id="KW-1185">Reference proteome</keyword>
<evidence type="ECO:0000313" key="3">
    <source>
        <dbReference type="Proteomes" id="UP000762676"/>
    </source>
</evidence>
<comment type="caution">
    <text evidence="2">The sequence shown here is derived from an EMBL/GenBank/DDBJ whole genome shotgun (WGS) entry which is preliminary data.</text>
</comment>
<name>A0AAV4H6M4_9GAST</name>
<protein>
    <submittedName>
        <fullName evidence="2">Uncharacterized protein</fullName>
    </submittedName>
</protein>
<sequence>MVLVPSSQSLESLYLCGYASRRVTVKACYYCSGSCDCFLEIDPTPALNCSTFNISQPQPSTAQPSTSANPSPQLQSFQHQPTPALNCSFFNISQTQLQLSTAQPSTSAKPQLAAAQPTTSAKPQLFTAQPSTSANSSSLLLNLQHQPTPALYCSTFNISQLQLSTAQPTTSANPSPQLLNLSPQHHLSLHHYPIEHLPQLKPSSKGN</sequence>
<evidence type="ECO:0000256" key="1">
    <source>
        <dbReference type="SAM" id="MobiDB-lite"/>
    </source>
</evidence>
<dbReference type="Proteomes" id="UP000762676">
    <property type="component" value="Unassembled WGS sequence"/>
</dbReference>
<accession>A0AAV4H6M4</accession>
<dbReference type="AlphaFoldDB" id="A0AAV4H6M4"/>
<feature type="region of interest" description="Disordered" evidence="1">
    <location>
        <begin position="101"/>
        <end position="131"/>
    </location>
</feature>
<proteinExistence type="predicted"/>
<gene>
    <name evidence="2" type="ORF">ElyMa_004349100</name>
</gene>
<dbReference type="EMBL" id="BMAT01008772">
    <property type="protein sequence ID" value="GFR92285.1"/>
    <property type="molecule type" value="Genomic_DNA"/>
</dbReference>